<organism evidence="2 3">
    <name type="scientific">Podarcis lilfordi</name>
    <name type="common">Lilford's wall lizard</name>
    <dbReference type="NCBI Taxonomy" id="74358"/>
    <lineage>
        <taxon>Eukaryota</taxon>
        <taxon>Metazoa</taxon>
        <taxon>Chordata</taxon>
        <taxon>Craniata</taxon>
        <taxon>Vertebrata</taxon>
        <taxon>Euteleostomi</taxon>
        <taxon>Lepidosauria</taxon>
        <taxon>Squamata</taxon>
        <taxon>Bifurcata</taxon>
        <taxon>Unidentata</taxon>
        <taxon>Episquamata</taxon>
        <taxon>Laterata</taxon>
        <taxon>Lacertibaenia</taxon>
        <taxon>Lacertidae</taxon>
        <taxon>Podarcis</taxon>
    </lineage>
</organism>
<dbReference type="Proteomes" id="UP001178461">
    <property type="component" value="Chromosome 9"/>
</dbReference>
<protein>
    <submittedName>
        <fullName evidence="2">Uncharacterized protein</fullName>
    </submittedName>
</protein>
<accession>A0AA35KWA3</accession>
<evidence type="ECO:0000313" key="3">
    <source>
        <dbReference type="Proteomes" id="UP001178461"/>
    </source>
</evidence>
<sequence>MEAASPCARRLAAPQRLLLGAPKQQPEPESRGGGGGCKAGRTKKLSIAAQAEATVEAGQWNLLSSALLDWPYTNGAQPGSRICACTAE</sequence>
<dbReference type="AlphaFoldDB" id="A0AA35KWA3"/>
<gene>
    <name evidence="2" type="ORF">PODLI_1B014541</name>
</gene>
<dbReference type="EMBL" id="OX395134">
    <property type="protein sequence ID" value="CAI5784849.1"/>
    <property type="molecule type" value="Genomic_DNA"/>
</dbReference>
<evidence type="ECO:0000256" key="1">
    <source>
        <dbReference type="SAM" id="MobiDB-lite"/>
    </source>
</evidence>
<evidence type="ECO:0000313" key="2">
    <source>
        <dbReference type="EMBL" id="CAI5784849.1"/>
    </source>
</evidence>
<reference evidence="2" key="1">
    <citation type="submission" date="2022-12" db="EMBL/GenBank/DDBJ databases">
        <authorList>
            <person name="Alioto T."/>
            <person name="Alioto T."/>
            <person name="Gomez Garrido J."/>
        </authorList>
    </citation>
    <scope>NUCLEOTIDE SEQUENCE</scope>
</reference>
<name>A0AA35KWA3_9SAUR</name>
<proteinExistence type="predicted"/>
<feature type="region of interest" description="Disordered" evidence="1">
    <location>
        <begin position="15"/>
        <end position="39"/>
    </location>
</feature>
<keyword evidence="3" id="KW-1185">Reference proteome</keyword>